<feature type="transmembrane region" description="Helical" evidence="7">
    <location>
        <begin position="362"/>
        <end position="379"/>
    </location>
</feature>
<dbReference type="Pfam" id="PF07690">
    <property type="entry name" value="MFS_1"/>
    <property type="match status" value="1"/>
</dbReference>
<dbReference type="Gene3D" id="1.20.1250.20">
    <property type="entry name" value="MFS general substrate transporter like domains"/>
    <property type="match status" value="1"/>
</dbReference>
<feature type="transmembrane region" description="Helical" evidence="7">
    <location>
        <begin position="93"/>
        <end position="111"/>
    </location>
</feature>
<reference evidence="9 10" key="1">
    <citation type="submission" date="2014-02" db="EMBL/GenBank/DDBJ databases">
        <title>Transposable element dynamics among asymbiotic and ectomycorrhizal Amanita fungi.</title>
        <authorList>
            <consortium name="DOE Joint Genome Institute"/>
            <person name="Hess J."/>
            <person name="Skrede I."/>
            <person name="Wolfe B."/>
            <person name="LaButti K."/>
            <person name="Ohm R.A."/>
            <person name="Grigoriev I.V."/>
            <person name="Pringle A."/>
        </authorList>
    </citation>
    <scope>NUCLEOTIDE SEQUENCE [LARGE SCALE GENOMIC DNA]</scope>
    <source>
        <strain evidence="9 10">SKay4041</strain>
    </source>
</reference>
<feature type="transmembrane region" description="Helical" evidence="7">
    <location>
        <begin position="295"/>
        <end position="318"/>
    </location>
</feature>
<feature type="transmembrane region" description="Helical" evidence="7">
    <location>
        <begin position="117"/>
        <end position="141"/>
    </location>
</feature>
<accession>A0A2A9P1V3</accession>
<evidence type="ECO:0000256" key="6">
    <source>
        <dbReference type="ARBA" id="ARBA00023180"/>
    </source>
</evidence>
<dbReference type="SUPFAM" id="SSF103473">
    <property type="entry name" value="MFS general substrate transporter"/>
    <property type="match status" value="1"/>
</dbReference>
<feature type="transmembrane region" description="Helical" evidence="7">
    <location>
        <begin position="153"/>
        <end position="173"/>
    </location>
</feature>
<evidence type="ECO:0000256" key="4">
    <source>
        <dbReference type="ARBA" id="ARBA00022989"/>
    </source>
</evidence>
<dbReference type="GO" id="GO:0140115">
    <property type="term" value="P:export across plasma membrane"/>
    <property type="evidence" value="ECO:0007669"/>
    <property type="project" value="UniProtKB-ARBA"/>
</dbReference>
<dbReference type="GO" id="GO:0015137">
    <property type="term" value="F:citrate transmembrane transporter activity"/>
    <property type="evidence" value="ECO:0007669"/>
    <property type="project" value="UniProtKB-ARBA"/>
</dbReference>
<sequence length="489" mass="53149">MSLNNSNAISPETRSYSIFSRTEKWIIVSLAALAGLFSPLTSSIYFPAIPTIAMAFNKSIELINLTVTMYMVLQGAAPMLWGTLSDRLGRRPIFVACLTVLSLSCIGLALVPTSAYWLLMLLRCMQATGSASTIALGSGVIGDISTREERGGYYGLFIMGPMVIGPAIAPVIGGVLADHLGWRSIFWFLCIASSICLVTMILFLPETLRALVGNGSITPGPIYRPLIPVIGRKYHTEGGLQEQVKVPRNPFLLFVYFDILLLLGVNAITNAVLYGVLATLSTLFIRTYPFLSETTVGLCFLSIGGGMIVGSIVTGKMLDWEYQRFKRRVGHSEQITDSRHSTSLGAATREESFPIEQARLRLLPYLILMGVGIWGGYGWCLENQVNIAGPLILQFAVGYLSIAVLNSTSTLMIDLVPKQGSSVTACNNLVRCTFGAVLVSVIDLIINAIGTGWTYIIHAGLFLLALPMVYLTIRLGPLSRAKRFRQACP</sequence>
<feature type="transmembrane region" description="Helical" evidence="7">
    <location>
        <begin position="428"/>
        <end position="449"/>
    </location>
</feature>
<feature type="transmembrane region" description="Helical" evidence="7">
    <location>
        <begin position="25"/>
        <end position="48"/>
    </location>
</feature>
<proteinExistence type="predicted"/>
<evidence type="ECO:0000313" key="10">
    <source>
        <dbReference type="Proteomes" id="UP000242287"/>
    </source>
</evidence>
<dbReference type="OrthoDB" id="440553at2759"/>
<dbReference type="GO" id="GO:0005886">
    <property type="term" value="C:plasma membrane"/>
    <property type="evidence" value="ECO:0007669"/>
    <property type="project" value="TreeGrafter"/>
</dbReference>
<evidence type="ECO:0000256" key="7">
    <source>
        <dbReference type="SAM" id="Phobius"/>
    </source>
</evidence>
<gene>
    <name evidence="9" type="ORF">AMATHDRAFT_134375</name>
</gene>
<feature type="transmembrane region" description="Helical" evidence="7">
    <location>
        <begin position="391"/>
        <end position="416"/>
    </location>
</feature>
<dbReference type="EMBL" id="KZ301969">
    <property type="protein sequence ID" value="PFH54880.1"/>
    <property type="molecule type" value="Genomic_DNA"/>
</dbReference>
<feature type="transmembrane region" description="Helical" evidence="7">
    <location>
        <begin position="455"/>
        <end position="473"/>
    </location>
</feature>
<dbReference type="STRING" id="703135.A0A2A9P1V3"/>
<evidence type="ECO:0000256" key="5">
    <source>
        <dbReference type="ARBA" id="ARBA00023136"/>
    </source>
</evidence>
<keyword evidence="2" id="KW-0813">Transport</keyword>
<feature type="domain" description="Major facilitator superfamily (MFS) profile" evidence="8">
    <location>
        <begin position="27"/>
        <end position="477"/>
    </location>
</feature>
<dbReference type="InterPro" id="IPR011701">
    <property type="entry name" value="MFS"/>
</dbReference>
<dbReference type="AlphaFoldDB" id="A0A2A9P1V3"/>
<dbReference type="InterPro" id="IPR020846">
    <property type="entry name" value="MFS_dom"/>
</dbReference>
<keyword evidence="3 7" id="KW-0812">Transmembrane</keyword>
<name>A0A2A9P1V3_9AGAR</name>
<feature type="transmembrane region" description="Helical" evidence="7">
    <location>
        <begin position="60"/>
        <end position="81"/>
    </location>
</feature>
<keyword evidence="4 7" id="KW-1133">Transmembrane helix</keyword>
<feature type="transmembrane region" description="Helical" evidence="7">
    <location>
        <begin position="251"/>
        <end position="275"/>
    </location>
</feature>
<organism evidence="9 10">
    <name type="scientific">Amanita thiersii Skay4041</name>
    <dbReference type="NCBI Taxonomy" id="703135"/>
    <lineage>
        <taxon>Eukaryota</taxon>
        <taxon>Fungi</taxon>
        <taxon>Dikarya</taxon>
        <taxon>Basidiomycota</taxon>
        <taxon>Agaricomycotina</taxon>
        <taxon>Agaricomycetes</taxon>
        <taxon>Agaricomycetidae</taxon>
        <taxon>Agaricales</taxon>
        <taxon>Pluteineae</taxon>
        <taxon>Amanitaceae</taxon>
        <taxon>Amanita</taxon>
    </lineage>
</organism>
<feature type="transmembrane region" description="Helical" evidence="7">
    <location>
        <begin position="185"/>
        <end position="204"/>
    </location>
</feature>
<keyword evidence="10" id="KW-1185">Reference proteome</keyword>
<evidence type="ECO:0000259" key="8">
    <source>
        <dbReference type="PROSITE" id="PS50850"/>
    </source>
</evidence>
<comment type="subcellular location">
    <subcellularLocation>
        <location evidence="1">Membrane</location>
        <topology evidence="1">Multi-pass membrane protein</topology>
    </subcellularLocation>
</comment>
<dbReference type="FunFam" id="1.20.1250.20:FF:000172">
    <property type="entry name" value="MFS multidrug resistance transporter"/>
    <property type="match status" value="1"/>
</dbReference>
<keyword evidence="5 7" id="KW-0472">Membrane</keyword>
<dbReference type="InterPro" id="IPR036259">
    <property type="entry name" value="MFS_trans_sf"/>
</dbReference>
<dbReference type="PANTHER" id="PTHR23502">
    <property type="entry name" value="MAJOR FACILITATOR SUPERFAMILY"/>
    <property type="match status" value="1"/>
</dbReference>
<evidence type="ECO:0000313" key="9">
    <source>
        <dbReference type="EMBL" id="PFH54880.1"/>
    </source>
</evidence>
<evidence type="ECO:0000256" key="3">
    <source>
        <dbReference type="ARBA" id="ARBA00022692"/>
    </source>
</evidence>
<protein>
    <recommendedName>
        <fullName evidence="8">Major facilitator superfamily (MFS) profile domain-containing protein</fullName>
    </recommendedName>
</protein>
<evidence type="ECO:0000256" key="1">
    <source>
        <dbReference type="ARBA" id="ARBA00004141"/>
    </source>
</evidence>
<keyword evidence="6" id="KW-0325">Glycoprotein</keyword>
<dbReference type="Proteomes" id="UP000242287">
    <property type="component" value="Unassembled WGS sequence"/>
</dbReference>
<dbReference type="PROSITE" id="PS50850">
    <property type="entry name" value="MFS"/>
    <property type="match status" value="1"/>
</dbReference>
<dbReference type="PANTHER" id="PTHR23502:SF51">
    <property type="entry name" value="QUINIDINE RESISTANCE PROTEIN 1-RELATED"/>
    <property type="match status" value="1"/>
</dbReference>
<evidence type="ECO:0000256" key="2">
    <source>
        <dbReference type="ARBA" id="ARBA00022448"/>
    </source>
</evidence>
<dbReference type="FunFam" id="1.20.1720.10:FF:000009">
    <property type="entry name" value="MFS multidrug transporter"/>
    <property type="match status" value="1"/>
</dbReference>